<gene>
    <name evidence="1" type="ORF">E0H75_41045</name>
</gene>
<dbReference type="Proteomes" id="UP000293342">
    <property type="component" value="Unassembled WGS sequence"/>
</dbReference>
<organism evidence="1 2">
    <name type="scientific">Kribbella capetownensis</name>
    <dbReference type="NCBI Taxonomy" id="1572659"/>
    <lineage>
        <taxon>Bacteria</taxon>
        <taxon>Bacillati</taxon>
        <taxon>Actinomycetota</taxon>
        <taxon>Actinomycetes</taxon>
        <taxon>Propionibacteriales</taxon>
        <taxon>Kribbellaceae</taxon>
        <taxon>Kribbella</taxon>
    </lineage>
</organism>
<dbReference type="PANTHER" id="PTHR13812">
    <property type="entry name" value="KETIMINE REDUCTASE MU-CRYSTALLIN"/>
    <property type="match status" value="1"/>
</dbReference>
<keyword evidence="2" id="KW-1185">Reference proteome</keyword>
<dbReference type="OrthoDB" id="9809203at2"/>
<dbReference type="InterPro" id="IPR023401">
    <property type="entry name" value="ODC_N"/>
</dbReference>
<dbReference type="InterPro" id="IPR036291">
    <property type="entry name" value="NAD(P)-bd_dom_sf"/>
</dbReference>
<sequence>MVDVLTDADITARLQPAAAVGWMREAILAAHEGRLHTPPRVSTDLGDGRLVFTTGALTGEWFGYRSYDSFDTEPGSQVVVVHDWSTGAVRGIALGNELGPRRVGAIGGVAVDALANPDATTLGLIGTGAQAWTQLWAIATVRPLSSVAIFSRDQVRRTAFAARVSAELGLPAVAVESARDAVEGRDIVVLATNSPVPVIEAEWIAPGAYVTTLGPKQVGRAEFGPDLVARADVAVTDSIAQTSAYDPPFILVGSPQHDRLTSLGAVLAGDAPGRTGAEQTVIFCSVGLAGTEAYLLARLVDSAHGVQ</sequence>
<dbReference type="Gene3D" id="3.30.1780.10">
    <property type="entry name" value="ornithine cyclodeaminase, domain 1"/>
    <property type="match status" value="1"/>
</dbReference>
<accession>A0A4R0J5P1</accession>
<dbReference type="Pfam" id="PF02423">
    <property type="entry name" value="OCD_Mu_crystall"/>
    <property type="match status" value="1"/>
</dbReference>
<dbReference type="Gene3D" id="3.40.50.720">
    <property type="entry name" value="NAD(P)-binding Rossmann-like Domain"/>
    <property type="match status" value="1"/>
</dbReference>
<name>A0A4R0J5P1_9ACTN</name>
<proteinExistence type="predicted"/>
<dbReference type="EMBL" id="SJKD01000016">
    <property type="protein sequence ID" value="TCC36655.1"/>
    <property type="molecule type" value="Genomic_DNA"/>
</dbReference>
<comment type="caution">
    <text evidence="1">The sequence shown here is derived from an EMBL/GenBank/DDBJ whole genome shotgun (WGS) entry which is preliminary data.</text>
</comment>
<evidence type="ECO:0000313" key="1">
    <source>
        <dbReference type="EMBL" id="TCC36655.1"/>
    </source>
</evidence>
<dbReference type="RefSeq" id="WP_131519145.1">
    <property type="nucleotide sequence ID" value="NZ_SJKD01000016.1"/>
</dbReference>
<dbReference type="AlphaFoldDB" id="A0A4R0J5P1"/>
<dbReference type="PANTHER" id="PTHR13812:SF19">
    <property type="entry name" value="KETIMINE REDUCTASE MU-CRYSTALLIN"/>
    <property type="match status" value="1"/>
</dbReference>
<dbReference type="SUPFAM" id="SSF51735">
    <property type="entry name" value="NAD(P)-binding Rossmann-fold domains"/>
    <property type="match status" value="1"/>
</dbReference>
<protein>
    <submittedName>
        <fullName evidence="1">Ornithine cyclodeaminase family protein</fullName>
    </submittedName>
</protein>
<evidence type="ECO:0000313" key="2">
    <source>
        <dbReference type="Proteomes" id="UP000293342"/>
    </source>
</evidence>
<dbReference type="InterPro" id="IPR003462">
    <property type="entry name" value="ODC_Mu_crystall"/>
</dbReference>
<reference evidence="1 2" key="1">
    <citation type="submission" date="2019-02" db="EMBL/GenBank/DDBJ databases">
        <title>Kribbella capetownensis sp. nov. and Kribbella speibonae sp. nov., isolated from soil.</title>
        <authorList>
            <person name="Curtis S.M."/>
            <person name="Norton I."/>
            <person name="Everest G.J."/>
            <person name="Meyers P.R."/>
        </authorList>
    </citation>
    <scope>NUCLEOTIDE SEQUENCE [LARGE SCALE GENOMIC DNA]</scope>
    <source>
        <strain evidence="1 2">YM53</strain>
    </source>
</reference>
<dbReference type="GO" id="GO:0005737">
    <property type="term" value="C:cytoplasm"/>
    <property type="evidence" value="ECO:0007669"/>
    <property type="project" value="TreeGrafter"/>
</dbReference>